<keyword evidence="7" id="KW-0413">Isomerase</keyword>
<dbReference type="AlphaFoldDB" id="A0A1H9N414"/>
<keyword evidence="5" id="KW-0732">Signal</keyword>
<name>A0A1H9N414_9SPHI</name>
<evidence type="ECO:0000256" key="2">
    <source>
        <dbReference type="ARBA" id="ARBA00022748"/>
    </source>
</evidence>
<proteinExistence type="predicted"/>
<dbReference type="OrthoDB" id="750178at2"/>
<dbReference type="STRING" id="390241.SAMN04488023_10729"/>
<keyword evidence="8" id="KW-1185">Reference proteome</keyword>
<keyword evidence="4" id="KW-0676">Redox-active center</keyword>
<dbReference type="InterPro" id="IPR025380">
    <property type="entry name" value="DUF4369"/>
</dbReference>
<evidence type="ECO:0000313" key="7">
    <source>
        <dbReference type="EMBL" id="SER30674.1"/>
    </source>
</evidence>
<dbReference type="GO" id="GO:0030313">
    <property type="term" value="C:cell envelope"/>
    <property type="evidence" value="ECO:0007669"/>
    <property type="project" value="UniProtKB-SubCell"/>
</dbReference>
<dbReference type="EMBL" id="FOGG01000007">
    <property type="protein sequence ID" value="SER30674.1"/>
    <property type="molecule type" value="Genomic_DNA"/>
</dbReference>
<dbReference type="GO" id="GO:0017004">
    <property type="term" value="P:cytochrome complex assembly"/>
    <property type="evidence" value="ECO:0007669"/>
    <property type="project" value="UniProtKB-KW"/>
</dbReference>
<dbReference type="InterPro" id="IPR050553">
    <property type="entry name" value="Thioredoxin_ResA/DsbE_sf"/>
</dbReference>
<evidence type="ECO:0000256" key="4">
    <source>
        <dbReference type="ARBA" id="ARBA00023284"/>
    </source>
</evidence>
<dbReference type="RefSeq" id="WP_090883006.1">
    <property type="nucleotide sequence ID" value="NZ_FOGG01000007.1"/>
</dbReference>
<reference evidence="7 8" key="1">
    <citation type="submission" date="2016-10" db="EMBL/GenBank/DDBJ databases">
        <authorList>
            <person name="de Groot N.N."/>
        </authorList>
    </citation>
    <scope>NUCLEOTIDE SEQUENCE [LARGE SCALE GENOMIC DNA]</scope>
    <source>
        <strain evidence="7 8">DSM 18610</strain>
    </source>
</reference>
<dbReference type="GO" id="GO:0016853">
    <property type="term" value="F:isomerase activity"/>
    <property type="evidence" value="ECO:0007669"/>
    <property type="project" value="UniProtKB-KW"/>
</dbReference>
<organism evidence="7 8">
    <name type="scientific">Pedobacter rhizosphaerae</name>
    <dbReference type="NCBI Taxonomy" id="390241"/>
    <lineage>
        <taxon>Bacteria</taxon>
        <taxon>Pseudomonadati</taxon>
        <taxon>Bacteroidota</taxon>
        <taxon>Sphingobacteriia</taxon>
        <taxon>Sphingobacteriales</taxon>
        <taxon>Sphingobacteriaceae</taxon>
        <taxon>Pedobacter</taxon>
    </lineage>
</organism>
<evidence type="ECO:0000256" key="5">
    <source>
        <dbReference type="SAM" id="SignalP"/>
    </source>
</evidence>
<feature type="signal peptide" evidence="5">
    <location>
        <begin position="1"/>
        <end position="20"/>
    </location>
</feature>
<feature type="domain" description="Thioredoxin" evidence="6">
    <location>
        <begin position="232"/>
        <end position="372"/>
    </location>
</feature>
<dbReference type="PROSITE" id="PS51352">
    <property type="entry name" value="THIOREDOXIN_2"/>
    <property type="match status" value="1"/>
</dbReference>
<evidence type="ECO:0000256" key="3">
    <source>
        <dbReference type="ARBA" id="ARBA00023157"/>
    </source>
</evidence>
<dbReference type="Proteomes" id="UP000199572">
    <property type="component" value="Unassembled WGS sequence"/>
</dbReference>
<sequence>MKLKQLMMLFALACPLAAMAQNTGYSIEGKLKENYNGRQIKLYYTLDDTHKKIDSTIIKNGTFKFNGQLERPLVAKVSMGGEDDPDGIDIFLSEDKTQISAKDSIKYAQVTGGDLGRSYEKLAKTLRPLDRKMFAQLAFYRDMPEGNDKKTYFTKLMAGFDAYRLQKREAIHQFVVENPNSYVSLYMLDKNSPSKLLNYEQTFPFYNKLSNSVKETPLGKQLAVRLAEAKGKLTGGQFKDFVSNTPEGTSLSLKEVVSKNKYTLVDFWASWCGPCRKENPNVVKTFNDFKDKGFTVLSVSLDDNAEKWKAAIKSDGMPWYHVSSLMGWKEPAAQLYGIRAIPQNVLVDAQGKIVATNLREETLYNKVKSLLN</sequence>
<dbReference type="Gene3D" id="3.40.30.10">
    <property type="entry name" value="Glutaredoxin"/>
    <property type="match status" value="1"/>
</dbReference>
<dbReference type="PANTHER" id="PTHR42852">
    <property type="entry name" value="THIOL:DISULFIDE INTERCHANGE PROTEIN DSBE"/>
    <property type="match status" value="1"/>
</dbReference>
<evidence type="ECO:0000259" key="6">
    <source>
        <dbReference type="PROSITE" id="PS51352"/>
    </source>
</evidence>
<dbReference type="InterPro" id="IPR036249">
    <property type="entry name" value="Thioredoxin-like_sf"/>
</dbReference>
<dbReference type="Pfam" id="PF08534">
    <property type="entry name" value="Redoxin"/>
    <property type="match status" value="1"/>
</dbReference>
<dbReference type="InterPro" id="IPR013766">
    <property type="entry name" value="Thioredoxin_domain"/>
</dbReference>
<evidence type="ECO:0000313" key="8">
    <source>
        <dbReference type="Proteomes" id="UP000199572"/>
    </source>
</evidence>
<accession>A0A1H9N414</accession>
<dbReference type="Pfam" id="PF14289">
    <property type="entry name" value="DUF4369"/>
    <property type="match status" value="1"/>
</dbReference>
<keyword evidence="2" id="KW-0201">Cytochrome c-type biogenesis</keyword>
<dbReference type="InterPro" id="IPR013740">
    <property type="entry name" value="Redoxin"/>
</dbReference>
<dbReference type="InterPro" id="IPR017937">
    <property type="entry name" value="Thioredoxin_CS"/>
</dbReference>
<protein>
    <submittedName>
        <fullName evidence="7">Thiol-disulfide isomerase or thioredoxin</fullName>
    </submittedName>
</protein>
<gene>
    <name evidence="7" type="ORF">SAMN04488023_10729</name>
</gene>
<dbReference type="CDD" id="cd02966">
    <property type="entry name" value="TlpA_like_family"/>
    <property type="match status" value="1"/>
</dbReference>
<comment type="subcellular location">
    <subcellularLocation>
        <location evidence="1">Cell envelope</location>
    </subcellularLocation>
</comment>
<dbReference type="SUPFAM" id="SSF52833">
    <property type="entry name" value="Thioredoxin-like"/>
    <property type="match status" value="1"/>
</dbReference>
<dbReference type="PANTHER" id="PTHR42852:SF6">
    <property type="entry name" value="THIOL:DISULFIDE INTERCHANGE PROTEIN DSBE"/>
    <property type="match status" value="1"/>
</dbReference>
<dbReference type="PROSITE" id="PS00194">
    <property type="entry name" value="THIOREDOXIN_1"/>
    <property type="match status" value="1"/>
</dbReference>
<evidence type="ECO:0000256" key="1">
    <source>
        <dbReference type="ARBA" id="ARBA00004196"/>
    </source>
</evidence>
<keyword evidence="3" id="KW-1015">Disulfide bond</keyword>
<feature type="chain" id="PRO_5011720992" evidence="5">
    <location>
        <begin position="21"/>
        <end position="372"/>
    </location>
</feature>